<dbReference type="InterPro" id="IPR001680">
    <property type="entry name" value="WD40_rpt"/>
</dbReference>
<evidence type="ECO:0000256" key="3">
    <source>
        <dbReference type="PROSITE-ProRule" id="PRU00221"/>
    </source>
</evidence>
<dbReference type="EMBL" id="CP023004">
    <property type="protein sequence ID" value="AWI08604.1"/>
    <property type="molecule type" value="Genomic_DNA"/>
</dbReference>
<dbReference type="PROSITE" id="PS50082">
    <property type="entry name" value="WD_REPEATS_2"/>
    <property type="match status" value="3"/>
</dbReference>
<dbReference type="InterPro" id="IPR020472">
    <property type="entry name" value="WD40_PAC1"/>
</dbReference>
<sequence length="370" mass="39163">MNLSKHWASLLDDYVIDLAWSPDGELLAAASASGGISIFRPKAVTATTDVSETMLHELPGHDGGTNCIAWAPATAGGAVSRMLASGGQDGTVKLWDADSGQHVTTAELGNAWVDHIAWRPVKSETGAQEGAETGKTNSPDAPASSLLAAAAGKDVVFLNADGSERHRCKPAPKTVQAIAWEPDGGALAAAHFGGVRLWDGDDFVLQKELPYNNGIHSLVWSPDNRWLVSGNQDQSVHLWIPESGLELHMSGYESKVVTLAFDRNSQRLATGGGRDACVWNCSGPGPEGREPDLLPHPAKVCALAFQRTHGLLASASEDGSVMLWSLDCNQPLRATVKMPSAATKLAWTQDDRFLAIGSEKGAVYVLSVEA</sequence>
<keyword evidence="2" id="KW-0677">Repeat</keyword>
<dbReference type="RefSeq" id="WP_108824412.1">
    <property type="nucleotide sequence ID" value="NZ_CP023004.1"/>
</dbReference>
<evidence type="ECO:0000313" key="5">
    <source>
        <dbReference type="EMBL" id="AWI08604.1"/>
    </source>
</evidence>
<dbReference type="PRINTS" id="PR00320">
    <property type="entry name" value="GPROTEINBRPT"/>
</dbReference>
<dbReference type="PROSITE" id="PS00678">
    <property type="entry name" value="WD_REPEATS_1"/>
    <property type="match status" value="1"/>
</dbReference>
<feature type="domain" description="Anaphase-promoting complex subunit 4-like WD40" evidence="4">
    <location>
        <begin position="305"/>
        <end position="369"/>
    </location>
</feature>
<dbReference type="Pfam" id="PF12894">
    <property type="entry name" value="ANAPC4_WD40"/>
    <property type="match status" value="1"/>
</dbReference>
<dbReference type="InterPro" id="IPR036322">
    <property type="entry name" value="WD40_repeat_dom_sf"/>
</dbReference>
<dbReference type="PROSITE" id="PS50294">
    <property type="entry name" value="WD_REPEATS_REGION"/>
    <property type="match status" value="3"/>
</dbReference>
<reference evidence="5 6" key="1">
    <citation type="journal article" date="2018" name="Syst. Appl. Microbiol.">
        <title>Ereboglobus luteus gen. nov. sp. nov. from cockroach guts, and new insights into the oxygen relationship of the genera Opitutus and Didymococcus (Verrucomicrobia: Opitutaceae).</title>
        <authorList>
            <person name="Tegtmeier D."/>
            <person name="Belitz A."/>
            <person name="Radek R."/>
            <person name="Heimerl T."/>
            <person name="Brune A."/>
        </authorList>
    </citation>
    <scope>NUCLEOTIDE SEQUENCE [LARGE SCALE GENOMIC DNA]</scope>
    <source>
        <strain evidence="5 6">Ho45</strain>
    </source>
</reference>
<dbReference type="PANTHER" id="PTHR19848:SF8">
    <property type="entry name" value="F-BOX AND WD REPEAT DOMAIN CONTAINING 7"/>
    <property type="match status" value="1"/>
</dbReference>
<accession>A0A2U8E1N8</accession>
<evidence type="ECO:0000313" key="6">
    <source>
        <dbReference type="Proteomes" id="UP000244896"/>
    </source>
</evidence>
<evidence type="ECO:0000259" key="4">
    <source>
        <dbReference type="Pfam" id="PF12894"/>
    </source>
</evidence>
<proteinExistence type="predicted"/>
<evidence type="ECO:0000256" key="2">
    <source>
        <dbReference type="ARBA" id="ARBA00022737"/>
    </source>
</evidence>
<dbReference type="AlphaFoldDB" id="A0A2U8E1N8"/>
<name>A0A2U8E1N8_9BACT</name>
<organism evidence="5 6">
    <name type="scientific">Ereboglobus luteus</name>
    <dbReference type="NCBI Taxonomy" id="1796921"/>
    <lineage>
        <taxon>Bacteria</taxon>
        <taxon>Pseudomonadati</taxon>
        <taxon>Verrucomicrobiota</taxon>
        <taxon>Opitutia</taxon>
        <taxon>Opitutales</taxon>
        <taxon>Opitutaceae</taxon>
        <taxon>Ereboglobus</taxon>
    </lineage>
</organism>
<dbReference type="SMART" id="SM00320">
    <property type="entry name" value="WD40"/>
    <property type="match status" value="7"/>
</dbReference>
<dbReference type="SUPFAM" id="SSF50978">
    <property type="entry name" value="WD40 repeat-like"/>
    <property type="match status" value="1"/>
</dbReference>
<gene>
    <name evidence="5" type="ORF">CKA38_04440</name>
</gene>
<evidence type="ECO:0000256" key="1">
    <source>
        <dbReference type="ARBA" id="ARBA00022574"/>
    </source>
</evidence>
<dbReference type="InterPro" id="IPR019775">
    <property type="entry name" value="WD40_repeat_CS"/>
</dbReference>
<dbReference type="Pfam" id="PF00400">
    <property type="entry name" value="WD40"/>
    <property type="match status" value="4"/>
</dbReference>
<feature type="repeat" description="WD" evidence="3">
    <location>
        <begin position="58"/>
        <end position="105"/>
    </location>
</feature>
<dbReference type="KEGG" id="elut:CKA38_04440"/>
<dbReference type="OrthoDB" id="511103at2"/>
<dbReference type="Gene3D" id="2.130.10.10">
    <property type="entry name" value="YVTN repeat-like/Quinoprotein amine dehydrogenase"/>
    <property type="match status" value="3"/>
</dbReference>
<protein>
    <recommendedName>
        <fullName evidence="4">Anaphase-promoting complex subunit 4-like WD40 domain-containing protein</fullName>
    </recommendedName>
</protein>
<keyword evidence="1 3" id="KW-0853">WD repeat</keyword>
<dbReference type="PANTHER" id="PTHR19848">
    <property type="entry name" value="WD40 REPEAT PROTEIN"/>
    <property type="match status" value="1"/>
</dbReference>
<dbReference type="Proteomes" id="UP000244896">
    <property type="component" value="Chromosome"/>
</dbReference>
<dbReference type="InterPro" id="IPR024977">
    <property type="entry name" value="Apc4-like_WD40_dom"/>
</dbReference>
<dbReference type="InterPro" id="IPR015943">
    <property type="entry name" value="WD40/YVTN_repeat-like_dom_sf"/>
</dbReference>
<keyword evidence="6" id="KW-1185">Reference proteome</keyword>
<feature type="repeat" description="WD" evidence="3">
    <location>
        <begin position="293"/>
        <end position="334"/>
    </location>
</feature>
<feature type="repeat" description="WD" evidence="3">
    <location>
        <begin position="208"/>
        <end position="239"/>
    </location>
</feature>